<reference evidence="1" key="2">
    <citation type="submission" date="2022-10" db="EMBL/GenBank/DDBJ databases">
        <authorList>
            <consortium name="ENA_rothamsted_submissions"/>
            <consortium name="culmorum"/>
            <person name="King R."/>
        </authorList>
    </citation>
    <scope>NUCLEOTIDE SEQUENCE</scope>
</reference>
<dbReference type="Proteomes" id="UP001153737">
    <property type="component" value="Chromosome 11"/>
</dbReference>
<sequence length="178" mass="20168">MVQSLGPMTTLLSYIGYEPQYRDKWLAAAKRTFALTPDIDQLLSEEIHKKNASEIRHLTGMMSDICRIATTRPAIRAFLPLCMMAFATADDTNWAHAALVRPFTLPCGKMIAELGLPMIRDLIPRINGKWNESEADQVMYHCVFGTFKEDLGVLADITDCGNWYTRKELGSKFKKHNI</sequence>
<reference evidence="1" key="1">
    <citation type="submission" date="2022-01" db="EMBL/GenBank/DDBJ databases">
        <authorList>
            <person name="King R."/>
        </authorList>
    </citation>
    <scope>NUCLEOTIDE SEQUENCE</scope>
</reference>
<gene>
    <name evidence="1" type="ORF">PHAECO_LOCUS2651</name>
</gene>
<proteinExistence type="predicted"/>
<dbReference type="EMBL" id="OU896717">
    <property type="protein sequence ID" value="CAG9814635.1"/>
    <property type="molecule type" value="Genomic_DNA"/>
</dbReference>
<evidence type="ECO:0000313" key="1">
    <source>
        <dbReference type="EMBL" id="CAG9814635.1"/>
    </source>
</evidence>
<organism evidence="1 2">
    <name type="scientific">Phaedon cochleariae</name>
    <name type="common">Mustard beetle</name>
    <dbReference type="NCBI Taxonomy" id="80249"/>
    <lineage>
        <taxon>Eukaryota</taxon>
        <taxon>Metazoa</taxon>
        <taxon>Ecdysozoa</taxon>
        <taxon>Arthropoda</taxon>
        <taxon>Hexapoda</taxon>
        <taxon>Insecta</taxon>
        <taxon>Pterygota</taxon>
        <taxon>Neoptera</taxon>
        <taxon>Endopterygota</taxon>
        <taxon>Coleoptera</taxon>
        <taxon>Polyphaga</taxon>
        <taxon>Cucujiformia</taxon>
        <taxon>Chrysomeloidea</taxon>
        <taxon>Chrysomelidae</taxon>
        <taxon>Chrysomelinae</taxon>
        <taxon>Chrysomelini</taxon>
        <taxon>Phaedon</taxon>
    </lineage>
</organism>
<name>A0A9N9X0R5_PHACE</name>
<accession>A0A9N9X0R5</accession>
<dbReference type="AlphaFoldDB" id="A0A9N9X0R5"/>
<evidence type="ECO:0000313" key="2">
    <source>
        <dbReference type="Proteomes" id="UP001153737"/>
    </source>
</evidence>
<keyword evidence="2" id="KW-1185">Reference proteome</keyword>
<protein>
    <submittedName>
        <fullName evidence="1">Uncharacterized protein</fullName>
    </submittedName>
</protein>
<dbReference type="OrthoDB" id="6778854at2759"/>